<dbReference type="PANTHER" id="PTHR33397:SF5">
    <property type="entry name" value="RNASE YUTE-RELATED"/>
    <property type="match status" value="1"/>
</dbReference>
<comment type="caution">
    <text evidence="5">The sequence shown here is derived from an EMBL/GenBank/DDBJ whole genome shotgun (WGS) entry which is preliminary data.</text>
</comment>
<evidence type="ECO:0000313" key="6">
    <source>
        <dbReference type="Proteomes" id="UP001179280"/>
    </source>
</evidence>
<evidence type="ECO:0000256" key="4">
    <source>
        <dbReference type="ARBA" id="ARBA00024207"/>
    </source>
</evidence>
<dbReference type="PANTHER" id="PTHR33397">
    <property type="entry name" value="UPF0331 PROTEIN YUTE"/>
    <property type="match status" value="1"/>
</dbReference>
<organism evidence="5 6">
    <name type="scientific">Shouchella xiaoxiensis</name>
    <dbReference type="NCBI Taxonomy" id="766895"/>
    <lineage>
        <taxon>Bacteria</taxon>
        <taxon>Bacillati</taxon>
        <taxon>Bacillota</taxon>
        <taxon>Bacilli</taxon>
        <taxon>Bacillales</taxon>
        <taxon>Bacillaceae</taxon>
        <taxon>Shouchella</taxon>
    </lineage>
</organism>
<dbReference type="InterPro" id="IPR052379">
    <property type="entry name" value="Type_VII_TA_RNase"/>
</dbReference>
<keyword evidence="6" id="KW-1185">Reference proteome</keyword>
<evidence type="ECO:0000256" key="2">
    <source>
        <dbReference type="ARBA" id="ARBA00022722"/>
    </source>
</evidence>
<dbReference type="RefSeq" id="WP_367617773.1">
    <property type="nucleotide sequence ID" value="NZ_JAFBCV010000004.1"/>
</dbReference>
<protein>
    <submittedName>
        <fullName evidence="5">Uncharacterized protein YutE (UPF0331/DUF86 family)</fullName>
    </submittedName>
</protein>
<keyword evidence="2" id="KW-0540">Nuclease</keyword>
<dbReference type="InterPro" id="IPR008201">
    <property type="entry name" value="HepT-like"/>
</dbReference>
<gene>
    <name evidence="5" type="ORF">JOC54_001544</name>
</gene>
<sequence>MSQLYFIDQNRIEQELLYIEKLVDLQETHTFSTAPIDQLALERIASVLIESIIDVGNQMIDGFIMRDPGGYEDIIDIMLDERVISSEDAIHLKALIRVRKELSYNYRELDYERLAKQLRASHNSVKAFPIQIRAYLQNELGVITAFIPDSETERK</sequence>
<comment type="similarity">
    <text evidence="4">Belongs to the HepT RNase toxin family.</text>
</comment>
<keyword evidence="1" id="KW-1277">Toxin-antitoxin system</keyword>
<dbReference type="InterPro" id="IPR037038">
    <property type="entry name" value="HepT-like_sf"/>
</dbReference>
<name>A0ABS2SRZ4_9BACI</name>
<keyword evidence="3" id="KW-0378">Hydrolase</keyword>
<proteinExistence type="inferred from homology"/>
<dbReference type="Gene3D" id="1.20.120.580">
    <property type="entry name" value="bsu32300-like"/>
    <property type="match status" value="1"/>
</dbReference>
<dbReference type="EMBL" id="JAFBCV010000004">
    <property type="protein sequence ID" value="MBM7838288.1"/>
    <property type="molecule type" value="Genomic_DNA"/>
</dbReference>
<dbReference type="Proteomes" id="UP001179280">
    <property type="component" value="Unassembled WGS sequence"/>
</dbReference>
<evidence type="ECO:0000256" key="3">
    <source>
        <dbReference type="ARBA" id="ARBA00022801"/>
    </source>
</evidence>
<evidence type="ECO:0000256" key="1">
    <source>
        <dbReference type="ARBA" id="ARBA00022649"/>
    </source>
</evidence>
<accession>A0ABS2SRZ4</accession>
<reference evidence="5" key="1">
    <citation type="submission" date="2021-01" db="EMBL/GenBank/DDBJ databases">
        <title>Genomic Encyclopedia of Type Strains, Phase IV (KMG-IV): sequencing the most valuable type-strain genomes for metagenomic binning, comparative biology and taxonomic classification.</title>
        <authorList>
            <person name="Goeker M."/>
        </authorList>
    </citation>
    <scope>NUCLEOTIDE SEQUENCE</scope>
    <source>
        <strain evidence="5">DSM 21943</strain>
    </source>
</reference>
<dbReference type="Pfam" id="PF01934">
    <property type="entry name" value="HepT-like"/>
    <property type="match status" value="1"/>
</dbReference>
<evidence type="ECO:0000313" key="5">
    <source>
        <dbReference type="EMBL" id="MBM7838288.1"/>
    </source>
</evidence>